<feature type="transmembrane region" description="Helical" evidence="2">
    <location>
        <begin position="59"/>
        <end position="79"/>
    </location>
</feature>
<dbReference type="RefSeq" id="XP_062655130.1">
    <property type="nucleotide sequence ID" value="XM_062800925.1"/>
</dbReference>
<dbReference type="GeneID" id="87837873"/>
<keyword evidence="2" id="KW-1133">Transmembrane helix</keyword>
<keyword evidence="4" id="KW-1185">Reference proteome</keyword>
<evidence type="ECO:0000256" key="2">
    <source>
        <dbReference type="SAM" id="Phobius"/>
    </source>
</evidence>
<feature type="transmembrane region" description="Helical" evidence="2">
    <location>
        <begin position="190"/>
        <end position="213"/>
    </location>
</feature>
<comment type="caution">
    <text evidence="3">The sequence shown here is derived from an EMBL/GenBank/DDBJ whole genome shotgun (WGS) entry which is preliminary data.</text>
</comment>
<feature type="transmembrane region" description="Helical" evidence="2">
    <location>
        <begin position="114"/>
        <end position="136"/>
    </location>
</feature>
<reference evidence="3" key="1">
    <citation type="journal article" date="2023" name="Mol. Phylogenet. Evol.">
        <title>Genome-scale phylogeny and comparative genomics of the fungal order Sordariales.</title>
        <authorList>
            <person name="Hensen N."/>
            <person name="Bonometti L."/>
            <person name="Westerberg I."/>
            <person name="Brannstrom I.O."/>
            <person name="Guillou S."/>
            <person name="Cros-Aarteil S."/>
            <person name="Calhoun S."/>
            <person name="Haridas S."/>
            <person name="Kuo A."/>
            <person name="Mondo S."/>
            <person name="Pangilinan J."/>
            <person name="Riley R."/>
            <person name="LaButti K."/>
            <person name="Andreopoulos B."/>
            <person name="Lipzen A."/>
            <person name="Chen C."/>
            <person name="Yan M."/>
            <person name="Daum C."/>
            <person name="Ng V."/>
            <person name="Clum A."/>
            <person name="Steindorff A."/>
            <person name="Ohm R.A."/>
            <person name="Martin F."/>
            <person name="Silar P."/>
            <person name="Natvig D.O."/>
            <person name="Lalanne C."/>
            <person name="Gautier V."/>
            <person name="Ament-Velasquez S.L."/>
            <person name="Kruys A."/>
            <person name="Hutchinson M.I."/>
            <person name="Powell A.J."/>
            <person name="Barry K."/>
            <person name="Miller A.N."/>
            <person name="Grigoriev I.V."/>
            <person name="Debuchy R."/>
            <person name="Gladieux P."/>
            <person name="Hiltunen Thoren M."/>
            <person name="Johannesson H."/>
        </authorList>
    </citation>
    <scope>NUCLEOTIDE SEQUENCE</scope>
    <source>
        <strain evidence="3">CBS 168.71</strain>
    </source>
</reference>
<reference evidence="3" key="2">
    <citation type="submission" date="2023-06" db="EMBL/GenBank/DDBJ databases">
        <authorList>
            <consortium name="Lawrence Berkeley National Laboratory"/>
            <person name="Haridas S."/>
            <person name="Hensen N."/>
            <person name="Bonometti L."/>
            <person name="Westerberg I."/>
            <person name="Brannstrom I.O."/>
            <person name="Guillou S."/>
            <person name="Cros-Aarteil S."/>
            <person name="Calhoun S."/>
            <person name="Kuo A."/>
            <person name="Mondo S."/>
            <person name="Pangilinan J."/>
            <person name="Riley R."/>
            <person name="Labutti K."/>
            <person name="Andreopoulos B."/>
            <person name="Lipzen A."/>
            <person name="Chen C."/>
            <person name="Yanf M."/>
            <person name="Daum C."/>
            <person name="Ng V."/>
            <person name="Clum A."/>
            <person name="Steindorff A."/>
            <person name="Ohm R."/>
            <person name="Martin F."/>
            <person name="Silar P."/>
            <person name="Natvig D."/>
            <person name="Lalanne C."/>
            <person name="Gautier V."/>
            <person name="Ament-Velasquez S.L."/>
            <person name="Kruys A."/>
            <person name="Hutchinson M.I."/>
            <person name="Powell A.J."/>
            <person name="Barry K."/>
            <person name="Miller A.N."/>
            <person name="Grigoriev I.V."/>
            <person name="Debuchy R."/>
            <person name="Gladieux P."/>
            <person name="Thoren M.H."/>
            <person name="Johannesson H."/>
        </authorList>
    </citation>
    <scope>NUCLEOTIDE SEQUENCE</scope>
    <source>
        <strain evidence="3">CBS 168.71</strain>
    </source>
</reference>
<feature type="transmembrane region" description="Helical" evidence="2">
    <location>
        <begin position="148"/>
        <end position="170"/>
    </location>
</feature>
<dbReference type="Proteomes" id="UP001278766">
    <property type="component" value="Unassembled WGS sequence"/>
</dbReference>
<organism evidence="3 4">
    <name type="scientific">Chaetomium fimeti</name>
    <dbReference type="NCBI Taxonomy" id="1854472"/>
    <lineage>
        <taxon>Eukaryota</taxon>
        <taxon>Fungi</taxon>
        <taxon>Dikarya</taxon>
        <taxon>Ascomycota</taxon>
        <taxon>Pezizomycotina</taxon>
        <taxon>Sordariomycetes</taxon>
        <taxon>Sordariomycetidae</taxon>
        <taxon>Sordariales</taxon>
        <taxon>Chaetomiaceae</taxon>
        <taxon>Chaetomium</taxon>
    </lineage>
</organism>
<evidence type="ECO:0000313" key="3">
    <source>
        <dbReference type="EMBL" id="KAK3291616.1"/>
    </source>
</evidence>
<feature type="transmembrane region" description="Helical" evidence="2">
    <location>
        <begin position="225"/>
        <end position="245"/>
    </location>
</feature>
<keyword evidence="2" id="KW-0812">Transmembrane</keyword>
<accession>A0AAE0LN67</accession>
<keyword evidence="2" id="KW-0472">Membrane</keyword>
<sequence length="533" mass="58057">MNPPGPNVIPVDDLVDTLASIKKTAFKAVVAVFFTLAILSVLARAGVRLHARRALALDDYVLFTGAILLSGGIGFLYSICNNLYLSSAVRLDPSIISRLDPGRETELIDVVQGYHSFVAIAWTAILLVKLSFLAFFRRQIGTAPGIQRYYWGVVALTTISWVLSLVEPFILCPDPGSGSCRDSDPILRSALTGLTTGLDLLTIILTTFSAVRASRSAAADPLQTAFWLALQASTAVLAAVYYSVWDRVRLWFGVGEGGGDRGRAGEGDVEAGGIQGGRVEMLGMTALRGFMKRVKGHERGVVTEVSQLDTLVGEDDGVRPVKEKAERVRGEVRQVTASPVPRNPPIAYHYPMWGPQSTHGQITTEEEIRAGQDLIWLNPSLQASQTSFGGATLHERRGSERRGSERRGSEPANHIAQLLVVHVAKKEDDIPTVPPSPNLVTTRRMLCPRPALLVELQRRLQEAHAVDQDKAGTGSWVRLPHIRRRLPRGYPVPMPVRAPVPNRSPAHRLVRPEMIVVDGCEPLNHPIGTTGGH</sequence>
<feature type="compositionally biased region" description="Basic and acidic residues" evidence="1">
    <location>
        <begin position="393"/>
        <end position="409"/>
    </location>
</feature>
<evidence type="ECO:0000313" key="4">
    <source>
        <dbReference type="Proteomes" id="UP001278766"/>
    </source>
</evidence>
<dbReference type="EMBL" id="JAUEPN010000009">
    <property type="protein sequence ID" value="KAK3291616.1"/>
    <property type="molecule type" value="Genomic_DNA"/>
</dbReference>
<proteinExistence type="predicted"/>
<feature type="region of interest" description="Disordered" evidence="1">
    <location>
        <begin position="386"/>
        <end position="411"/>
    </location>
</feature>
<protein>
    <submittedName>
        <fullName evidence="3">Uncharacterized protein</fullName>
    </submittedName>
</protein>
<feature type="transmembrane region" description="Helical" evidence="2">
    <location>
        <begin position="25"/>
        <end position="47"/>
    </location>
</feature>
<gene>
    <name evidence="3" type="ORF">B0H64DRAFT_330237</name>
</gene>
<name>A0AAE0LN67_9PEZI</name>
<evidence type="ECO:0000256" key="1">
    <source>
        <dbReference type="SAM" id="MobiDB-lite"/>
    </source>
</evidence>
<dbReference type="AlphaFoldDB" id="A0AAE0LN67"/>